<dbReference type="Pfam" id="PF06283">
    <property type="entry name" value="ThuA"/>
    <property type="match status" value="1"/>
</dbReference>
<dbReference type="SUPFAM" id="SSF52317">
    <property type="entry name" value="Class I glutamine amidotransferase-like"/>
    <property type="match status" value="1"/>
</dbReference>
<dbReference type="Gene3D" id="3.40.50.880">
    <property type="match status" value="1"/>
</dbReference>
<dbReference type="InterPro" id="IPR009381">
    <property type="entry name" value="Trehalose_catabolism_ThuA_prok"/>
</dbReference>
<comment type="caution">
    <text evidence="2">The sequence shown here is derived from an EMBL/GenBank/DDBJ whole genome shotgun (WGS) entry which is preliminary data.</text>
</comment>
<proteinExistence type="predicted"/>
<dbReference type="AlphaFoldDB" id="A0A926E4Y3"/>
<protein>
    <submittedName>
        <fullName evidence="2">ThuA domain-containing protein</fullName>
    </submittedName>
</protein>
<dbReference type="PIRSF" id="PIRSF030013">
    <property type="entry name" value="ThuA"/>
    <property type="match status" value="1"/>
</dbReference>
<dbReference type="EMBL" id="JACRSV010000002">
    <property type="protein sequence ID" value="MBC8560199.1"/>
    <property type="molecule type" value="Genomic_DNA"/>
</dbReference>
<feature type="domain" description="ThuA-like" evidence="1">
    <location>
        <begin position="5"/>
        <end position="222"/>
    </location>
</feature>
<dbReference type="RefSeq" id="WP_249295177.1">
    <property type="nucleotide sequence ID" value="NZ_JACRSV010000002.1"/>
</dbReference>
<dbReference type="Proteomes" id="UP000610760">
    <property type="component" value="Unassembled WGS sequence"/>
</dbReference>
<name>A0A926E4Y3_9FIRM</name>
<evidence type="ECO:0000259" key="1">
    <source>
        <dbReference type="Pfam" id="PF06283"/>
    </source>
</evidence>
<reference evidence="2" key="1">
    <citation type="submission" date="2020-08" db="EMBL/GenBank/DDBJ databases">
        <title>Genome public.</title>
        <authorList>
            <person name="Liu C."/>
            <person name="Sun Q."/>
        </authorList>
    </citation>
    <scope>NUCLEOTIDE SEQUENCE</scope>
    <source>
        <strain evidence="2">NSJ-33</strain>
    </source>
</reference>
<organism evidence="2 3">
    <name type="scientific">Fumia xinanensis</name>
    <dbReference type="NCBI Taxonomy" id="2763659"/>
    <lineage>
        <taxon>Bacteria</taxon>
        <taxon>Bacillati</taxon>
        <taxon>Bacillota</taxon>
        <taxon>Clostridia</taxon>
        <taxon>Eubacteriales</taxon>
        <taxon>Oscillospiraceae</taxon>
        <taxon>Fumia</taxon>
    </lineage>
</organism>
<evidence type="ECO:0000313" key="3">
    <source>
        <dbReference type="Proteomes" id="UP000610760"/>
    </source>
</evidence>
<gene>
    <name evidence="2" type="ORF">H8710_08980</name>
</gene>
<dbReference type="InterPro" id="IPR029062">
    <property type="entry name" value="Class_I_gatase-like"/>
</dbReference>
<evidence type="ECO:0000313" key="2">
    <source>
        <dbReference type="EMBL" id="MBC8560199.1"/>
    </source>
</evidence>
<dbReference type="InterPro" id="IPR029010">
    <property type="entry name" value="ThuA-like"/>
</dbReference>
<accession>A0A926E4Y3</accession>
<keyword evidence="3" id="KW-1185">Reference proteome</keyword>
<sequence>MKKINVTIWNEFVHEKTNEIVQKIYPDGIHKCLGEFLGREEDMEIRYATLDMPEHGLSQEVLNATDVLIWWGHMHHDDVSDEVVDRVYERVQDGMGLVLLHSAHASKIFRKLCGTPTHMLKWGDEMKEILWAVDRSHPILEGLPDEKIVLEEEEIYGEPFSIPTPDELVFISWFECGAVFRSGCCYRRGKGKIFYFQPGHETVPTYHQKPIQQVITNAVRWAKPVCVPEVVQGHYEPDHWVIPKKK</sequence>